<keyword evidence="8" id="KW-0547">Nucleotide-binding</keyword>
<organism evidence="14 15">
    <name type="scientific">Candidatus Magasanikbacteria bacterium RIFCSPHIGHO2_01_FULL_47_8</name>
    <dbReference type="NCBI Taxonomy" id="1798673"/>
    <lineage>
        <taxon>Bacteria</taxon>
        <taxon>Candidatus Magasanikiibacteriota</taxon>
    </lineage>
</organism>
<dbReference type="PROSITE" id="PS50052">
    <property type="entry name" value="GUANYLATE_KINASE_2"/>
    <property type="match status" value="1"/>
</dbReference>
<evidence type="ECO:0000256" key="10">
    <source>
        <dbReference type="ARBA" id="ARBA00022840"/>
    </source>
</evidence>
<dbReference type="CDD" id="cd00071">
    <property type="entry name" value="GMPK"/>
    <property type="match status" value="1"/>
</dbReference>
<dbReference type="AlphaFoldDB" id="A0A1F6MFC7"/>
<comment type="subcellular location">
    <subcellularLocation>
        <location evidence="2">Cytoplasm</location>
    </subcellularLocation>
</comment>
<name>A0A1F6MFC7_9BACT</name>
<comment type="caution">
    <text evidence="14">The sequence shown here is derived from an EMBL/GenBank/DDBJ whole genome shotgun (WGS) entry which is preliminary data.</text>
</comment>
<comment type="function">
    <text evidence="1">Essential for recycling GMP and indirectly, cGMP.</text>
</comment>
<dbReference type="EC" id="2.7.4.8" evidence="4"/>
<comment type="catalytic activity">
    <reaction evidence="12">
        <text>GMP + ATP = GDP + ADP</text>
        <dbReference type="Rhea" id="RHEA:20780"/>
        <dbReference type="ChEBI" id="CHEBI:30616"/>
        <dbReference type="ChEBI" id="CHEBI:58115"/>
        <dbReference type="ChEBI" id="CHEBI:58189"/>
        <dbReference type="ChEBI" id="CHEBI:456216"/>
        <dbReference type="EC" id="2.7.4.8"/>
    </reaction>
</comment>
<dbReference type="Gene3D" id="3.30.63.10">
    <property type="entry name" value="Guanylate Kinase phosphate binding domain"/>
    <property type="match status" value="1"/>
</dbReference>
<dbReference type="GO" id="GO:0004385">
    <property type="term" value="F:GMP kinase activity"/>
    <property type="evidence" value="ECO:0007669"/>
    <property type="project" value="UniProtKB-EC"/>
</dbReference>
<comment type="similarity">
    <text evidence="3">Belongs to the guanylate kinase family.</text>
</comment>
<gene>
    <name evidence="14" type="ORF">A2754_02165</name>
</gene>
<keyword evidence="9 14" id="KW-0418">Kinase</keyword>
<dbReference type="SMART" id="SM00072">
    <property type="entry name" value="GuKc"/>
    <property type="match status" value="1"/>
</dbReference>
<dbReference type="SUPFAM" id="SSF52540">
    <property type="entry name" value="P-loop containing nucleoside triphosphate hydrolases"/>
    <property type="match status" value="1"/>
</dbReference>
<keyword evidence="7" id="KW-0808">Transferase</keyword>
<reference evidence="14 15" key="1">
    <citation type="journal article" date="2016" name="Nat. Commun.">
        <title>Thousands of microbial genomes shed light on interconnected biogeochemical processes in an aquifer system.</title>
        <authorList>
            <person name="Anantharaman K."/>
            <person name="Brown C.T."/>
            <person name="Hug L.A."/>
            <person name="Sharon I."/>
            <person name="Castelle C.J."/>
            <person name="Probst A.J."/>
            <person name="Thomas B.C."/>
            <person name="Singh A."/>
            <person name="Wilkins M.J."/>
            <person name="Karaoz U."/>
            <person name="Brodie E.L."/>
            <person name="Williams K.H."/>
            <person name="Hubbard S.S."/>
            <person name="Banfield J.F."/>
        </authorList>
    </citation>
    <scope>NUCLEOTIDE SEQUENCE [LARGE SCALE GENOMIC DNA]</scope>
</reference>
<evidence type="ECO:0000256" key="4">
    <source>
        <dbReference type="ARBA" id="ARBA00012961"/>
    </source>
</evidence>
<dbReference type="Proteomes" id="UP000177953">
    <property type="component" value="Unassembled WGS sequence"/>
</dbReference>
<proteinExistence type="inferred from homology"/>
<evidence type="ECO:0000256" key="9">
    <source>
        <dbReference type="ARBA" id="ARBA00022777"/>
    </source>
</evidence>
<dbReference type="InterPro" id="IPR008144">
    <property type="entry name" value="Guanylate_kin-like_dom"/>
</dbReference>
<dbReference type="NCBIfam" id="TIGR03263">
    <property type="entry name" value="guanyl_kin"/>
    <property type="match status" value="1"/>
</dbReference>
<dbReference type="PANTHER" id="PTHR23117:SF13">
    <property type="entry name" value="GUANYLATE KINASE"/>
    <property type="match status" value="1"/>
</dbReference>
<keyword evidence="10" id="KW-0067">ATP-binding</keyword>
<keyword evidence="6" id="KW-0963">Cytoplasm</keyword>
<dbReference type="Gene3D" id="3.40.50.300">
    <property type="entry name" value="P-loop containing nucleotide triphosphate hydrolases"/>
    <property type="match status" value="1"/>
</dbReference>
<evidence type="ECO:0000256" key="2">
    <source>
        <dbReference type="ARBA" id="ARBA00004496"/>
    </source>
</evidence>
<accession>A0A1F6MFC7</accession>
<evidence type="ECO:0000256" key="7">
    <source>
        <dbReference type="ARBA" id="ARBA00022679"/>
    </source>
</evidence>
<dbReference type="PANTHER" id="PTHR23117">
    <property type="entry name" value="GUANYLATE KINASE-RELATED"/>
    <property type="match status" value="1"/>
</dbReference>
<evidence type="ECO:0000256" key="8">
    <source>
        <dbReference type="ARBA" id="ARBA00022741"/>
    </source>
</evidence>
<dbReference type="GO" id="GO:0005524">
    <property type="term" value="F:ATP binding"/>
    <property type="evidence" value="ECO:0007669"/>
    <property type="project" value="UniProtKB-KW"/>
</dbReference>
<dbReference type="InterPro" id="IPR017665">
    <property type="entry name" value="Guanylate_kinase"/>
</dbReference>
<evidence type="ECO:0000259" key="13">
    <source>
        <dbReference type="PROSITE" id="PS50052"/>
    </source>
</evidence>
<evidence type="ECO:0000256" key="3">
    <source>
        <dbReference type="ARBA" id="ARBA00005790"/>
    </source>
</evidence>
<dbReference type="GO" id="GO:0005829">
    <property type="term" value="C:cytosol"/>
    <property type="evidence" value="ECO:0007669"/>
    <property type="project" value="TreeGrafter"/>
</dbReference>
<evidence type="ECO:0000313" key="15">
    <source>
        <dbReference type="Proteomes" id="UP000177953"/>
    </source>
</evidence>
<dbReference type="InterPro" id="IPR008145">
    <property type="entry name" value="GK/Ca_channel_bsu"/>
</dbReference>
<sequence length="200" mass="22275">MSKGQLVIISSPSGGGKDSVINALLKIFPTAARLITTTTRPPRPGNVNGVDYYFISEEEFKNKVKNGDFLEHNFYAGNYYGAQKKHLEESLANHDIVFTQIEVNGKHGLDRNGVKNLSIFLLPENLEILRQRIERRGGITAEVIAKRLAIAEEEITASTDYDYRIVNEDGKMEETVDNIAKIIKTSLPTVPTIDKKAIIS</sequence>
<protein>
    <recommendedName>
        <fullName evidence="5">Guanylate kinase</fullName>
        <ecNumber evidence="4">2.7.4.8</ecNumber>
    </recommendedName>
    <alternativeName>
        <fullName evidence="11">GMP kinase</fullName>
    </alternativeName>
</protein>
<dbReference type="InterPro" id="IPR027417">
    <property type="entry name" value="P-loop_NTPase"/>
</dbReference>
<evidence type="ECO:0000256" key="1">
    <source>
        <dbReference type="ARBA" id="ARBA00003531"/>
    </source>
</evidence>
<feature type="domain" description="Guanylate kinase-like" evidence="13">
    <location>
        <begin position="4"/>
        <end position="184"/>
    </location>
</feature>
<evidence type="ECO:0000256" key="5">
    <source>
        <dbReference type="ARBA" id="ARBA00016296"/>
    </source>
</evidence>
<evidence type="ECO:0000256" key="11">
    <source>
        <dbReference type="ARBA" id="ARBA00030128"/>
    </source>
</evidence>
<evidence type="ECO:0000313" key="14">
    <source>
        <dbReference type="EMBL" id="OGH70183.1"/>
    </source>
</evidence>
<dbReference type="EMBL" id="MFPU01000013">
    <property type="protein sequence ID" value="OGH70183.1"/>
    <property type="molecule type" value="Genomic_DNA"/>
</dbReference>
<dbReference type="Pfam" id="PF00625">
    <property type="entry name" value="Guanylate_kin"/>
    <property type="match status" value="1"/>
</dbReference>
<evidence type="ECO:0000256" key="6">
    <source>
        <dbReference type="ARBA" id="ARBA00022490"/>
    </source>
</evidence>
<dbReference type="FunFam" id="3.30.63.10:FF:000005">
    <property type="entry name" value="Guanylate kinase"/>
    <property type="match status" value="1"/>
</dbReference>
<evidence type="ECO:0000256" key="12">
    <source>
        <dbReference type="ARBA" id="ARBA00048594"/>
    </source>
</evidence>